<dbReference type="InterPro" id="IPR039859">
    <property type="entry name" value="PFA4/ZDH16/20/ERF2-like"/>
</dbReference>
<keyword evidence="4 7" id="KW-1133">Transmembrane helix</keyword>
<sequence length="491" mass="55160">MFILGACVFLFFLVFLALLWFFATPEGTSLFSRLHRFFFASFPRRCLLLLEKTCGTRARRGVERAFFYVCHTNNPLVQIVYLAVMIGGYSQVVLVGYPWIPNAYLGAHHKFIAFGVFIACLATFLVCSLKDPGVIDHSNVDEHVRLYPYDKCIYFPDSKCSTCLFTKPARSKHCRLCNVCVARFDHHCVWIGNCVGARNHGAFIVFLVTHFLMCAYGSVTSLSLLMGIVDALRLTSATYIDPLTGRRSSATWSIVFQYMAGRFGSLIFLAVLFIVFFFLLLGFTAFHIYTAVWRNSTTNECFKYRCMRQVLASPFPLVDGSEDPALSATGNTEANAAEEGREEVNDGKKGMQKSGEPCGEEGAQGSDRDNSGHEKKNDKDALHPALMSPTQAAKHVKKARAKYSRSFLDSLLEVFSFDEWMRETLRREDREFERTAAAAAQATQAVVEAMPQEDQTEETETKEKVLGGGRKEKSAEIRRVMHPRGRAVQAQ</sequence>
<evidence type="ECO:0000256" key="7">
    <source>
        <dbReference type="RuleBase" id="RU079119"/>
    </source>
</evidence>
<evidence type="ECO:0000259" key="9">
    <source>
        <dbReference type="Pfam" id="PF01529"/>
    </source>
</evidence>
<comment type="subcellular location">
    <subcellularLocation>
        <location evidence="1">Membrane</location>
        <topology evidence="1">Multi-pass membrane protein</topology>
    </subcellularLocation>
</comment>
<dbReference type="EC" id="2.3.1.225" evidence="7"/>
<feature type="transmembrane region" description="Helical" evidence="7">
    <location>
        <begin position="202"/>
        <end position="225"/>
    </location>
</feature>
<dbReference type="GO" id="GO:0019706">
    <property type="term" value="F:protein-cysteine S-palmitoyltransferase activity"/>
    <property type="evidence" value="ECO:0007669"/>
    <property type="project" value="UniProtKB-EC"/>
</dbReference>
<feature type="region of interest" description="Disordered" evidence="8">
    <location>
        <begin position="445"/>
        <end position="491"/>
    </location>
</feature>
<dbReference type="GO" id="GO:0016020">
    <property type="term" value="C:membrane"/>
    <property type="evidence" value="ECO:0007669"/>
    <property type="project" value="UniProtKB-SubCell"/>
</dbReference>
<dbReference type="GO" id="GO:0005783">
    <property type="term" value="C:endoplasmic reticulum"/>
    <property type="evidence" value="ECO:0007669"/>
    <property type="project" value="TreeGrafter"/>
</dbReference>
<keyword evidence="5 7" id="KW-0472">Membrane</keyword>
<evidence type="ECO:0000256" key="8">
    <source>
        <dbReference type="SAM" id="MobiDB-lite"/>
    </source>
</evidence>
<feature type="compositionally biased region" description="Basic and acidic residues" evidence="8">
    <location>
        <begin position="459"/>
        <end position="479"/>
    </location>
</feature>
<dbReference type="PANTHER" id="PTHR22883:SF483">
    <property type="entry name" value="PALMITOYLTRANSFERASE"/>
    <property type="match status" value="1"/>
</dbReference>
<dbReference type="InterPro" id="IPR001594">
    <property type="entry name" value="Palmitoyltrfase_DHHC"/>
</dbReference>
<comment type="catalytic activity">
    <reaction evidence="7">
        <text>L-cysteinyl-[protein] + hexadecanoyl-CoA = S-hexadecanoyl-L-cysteinyl-[protein] + CoA</text>
        <dbReference type="Rhea" id="RHEA:36683"/>
        <dbReference type="Rhea" id="RHEA-COMP:10131"/>
        <dbReference type="Rhea" id="RHEA-COMP:11032"/>
        <dbReference type="ChEBI" id="CHEBI:29950"/>
        <dbReference type="ChEBI" id="CHEBI:57287"/>
        <dbReference type="ChEBI" id="CHEBI:57379"/>
        <dbReference type="ChEBI" id="CHEBI:74151"/>
        <dbReference type="EC" id="2.3.1.225"/>
    </reaction>
</comment>
<comment type="similarity">
    <text evidence="7">Belongs to the DHHC palmitoyltransferase family.</text>
</comment>
<dbReference type="PANTHER" id="PTHR22883">
    <property type="entry name" value="ZINC FINGER DHHC DOMAIN CONTAINING PROTEIN"/>
    <property type="match status" value="1"/>
</dbReference>
<evidence type="ECO:0000256" key="6">
    <source>
        <dbReference type="ARBA" id="ARBA00023315"/>
    </source>
</evidence>
<evidence type="ECO:0000256" key="1">
    <source>
        <dbReference type="ARBA" id="ARBA00004141"/>
    </source>
</evidence>
<proteinExistence type="inferred from homology"/>
<keyword evidence="3 7" id="KW-0812">Transmembrane</keyword>
<comment type="domain">
    <text evidence="7">The DHHC domain is required for palmitoyltransferase activity.</text>
</comment>
<dbReference type="Pfam" id="PF01529">
    <property type="entry name" value="DHHC"/>
    <property type="match status" value="1"/>
</dbReference>
<keyword evidence="2 7" id="KW-0808">Transferase</keyword>
<name>A0A0F7UET2_NEOCL</name>
<accession>A0A0F7UET2</accession>
<feature type="compositionally biased region" description="Basic and acidic residues" evidence="8">
    <location>
        <begin position="366"/>
        <end position="382"/>
    </location>
</feature>
<organism evidence="10">
    <name type="scientific">Neospora caninum (strain Liverpool)</name>
    <dbReference type="NCBI Taxonomy" id="572307"/>
    <lineage>
        <taxon>Eukaryota</taxon>
        <taxon>Sar</taxon>
        <taxon>Alveolata</taxon>
        <taxon>Apicomplexa</taxon>
        <taxon>Conoidasida</taxon>
        <taxon>Coccidia</taxon>
        <taxon>Eucoccidiorida</taxon>
        <taxon>Eimeriorina</taxon>
        <taxon>Sarcocystidae</taxon>
        <taxon>Neospora</taxon>
    </lineage>
</organism>
<feature type="transmembrane region" description="Helical" evidence="7">
    <location>
        <begin position="111"/>
        <end position="129"/>
    </location>
</feature>
<protein>
    <recommendedName>
        <fullName evidence="7">Palmitoyltransferase</fullName>
        <ecNumber evidence="7">2.3.1.225</ecNumber>
    </recommendedName>
</protein>
<feature type="transmembrane region" description="Helical" evidence="7">
    <location>
        <begin position="79"/>
        <end position="99"/>
    </location>
</feature>
<feature type="region of interest" description="Disordered" evidence="8">
    <location>
        <begin position="324"/>
        <end position="385"/>
    </location>
</feature>
<dbReference type="GO" id="GO:0006612">
    <property type="term" value="P:protein targeting to membrane"/>
    <property type="evidence" value="ECO:0007669"/>
    <property type="project" value="TreeGrafter"/>
</dbReference>
<dbReference type="AlphaFoldDB" id="A0A0F7UET2"/>
<evidence type="ECO:0000256" key="3">
    <source>
        <dbReference type="ARBA" id="ARBA00022692"/>
    </source>
</evidence>
<feature type="domain" description="Palmitoyltransferase DHHC" evidence="9">
    <location>
        <begin position="157"/>
        <end position="303"/>
    </location>
</feature>
<feature type="compositionally biased region" description="Low complexity" evidence="8">
    <location>
        <begin position="328"/>
        <end position="337"/>
    </location>
</feature>
<evidence type="ECO:0000256" key="4">
    <source>
        <dbReference type="ARBA" id="ARBA00022989"/>
    </source>
</evidence>
<evidence type="ECO:0000313" key="10">
    <source>
        <dbReference type="EMBL" id="CEL67130.1"/>
    </source>
</evidence>
<evidence type="ECO:0000256" key="5">
    <source>
        <dbReference type="ARBA" id="ARBA00023136"/>
    </source>
</evidence>
<feature type="compositionally biased region" description="Basic and acidic residues" evidence="8">
    <location>
        <begin position="338"/>
        <end position="349"/>
    </location>
</feature>
<evidence type="ECO:0000256" key="2">
    <source>
        <dbReference type="ARBA" id="ARBA00022679"/>
    </source>
</evidence>
<keyword evidence="6 7" id="KW-0012">Acyltransferase</keyword>
<dbReference type="EMBL" id="LN714482">
    <property type="protein sequence ID" value="CEL67130.1"/>
    <property type="molecule type" value="Genomic_DNA"/>
</dbReference>
<gene>
    <name evidence="10" type="ORF">BN1204_029260</name>
</gene>
<dbReference type="PROSITE" id="PS50216">
    <property type="entry name" value="DHHC"/>
    <property type="match status" value="1"/>
</dbReference>
<dbReference type="GO" id="GO:0005794">
    <property type="term" value="C:Golgi apparatus"/>
    <property type="evidence" value="ECO:0007669"/>
    <property type="project" value="TreeGrafter"/>
</dbReference>
<feature type="transmembrane region" description="Helical" evidence="7">
    <location>
        <begin position="266"/>
        <end position="289"/>
    </location>
</feature>
<reference evidence="10" key="1">
    <citation type="journal article" date="2015" name="PLoS ONE">
        <title>Comprehensive Evaluation of Toxoplasma gondii VEG and Neospora caninum LIV Genomes with Tachyzoite Stage Transcriptome and Proteome Defines Novel Transcript Features.</title>
        <authorList>
            <person name="Ramaprasad A."/>
            <person name="Mourier T."/>
            <person name="Naeem R."/>
            <person name="Malas T.B."/>
            <person name="Moussa E."/>
            <person name="Panigrahi A."/>
            <person name="Vermont S.J."/>
            <person name="Otto T.D."/>
            <person name="Wastling J."/>
            <person name="Pain A."/>
        </authorList>
    </citation>
    <scope>NUCLEOTIDE SEQUENCE</scope>
    <source>
        <strain evidence="10">Liverpool</strain>
    </source>
</reference>